<dbReference type="Pfam" id="PF18052">
    <property type="entry name" value="Rx_N"/>
    <property type="match status" value="1"/>
</dbReference>
<dbReference type="InterPro" id="IPR058922">
    <property type="entry name" value="WHD_DRP"/>
</dbReference>
<feature type="domain" description="Disease resistance protein winged helix" evidence="8">
    <location>
        <begin position="428"/>
        <end position="512"/>
    </location>
</feature>
<feature type="domain" description="NB-ARC" evidence="6">
    <location>
        <begin position="169"/>
        <end position="344"/>
    </location>
</feature>
<evidence type="ECO:0000259" key="8">
    <source>
        <dbReference type="Pfam" id="PF23559"/>
    </source>
</evidence>
<dbReference type="Pfam" id="PF23559">
    <property type="entry name" value="WHD_DRP"/>
    <property type="match status" value="1"/>
</dbReference>
<gene>
    <name evidence="10" type="ORF">Syun_006195</name>
</gene>
<organism evidence="10 11">
    <name type="scientific">Stephania yunnanensis</name>
    <dbReference type="NCBI Taxonomy" id="152371"/>
    <lineage>
        <taxon>Eukaryota</taxon>
        <taxon>Viridiplantae</taxon>
        <taxon>Streptophyta</taxon>
        <taxon>Embryophyta</taxon>
        <taxon>Tracheophyta</taxon>
        <taxon>Spermatophyta</taxon>
        <taxon>Magnoliopsida</taxon>
        <taxon>Ranunculales</taxon>
        <taxon>Menispermaceae</taxon>
        <taxon>Menispermoideae</taxon>
        <taxon>Cissampelideae</taxon>
        <taxon>Stephania</taxon>
    </lineage>
</organism>
<dbReference type="Gene3D" id="1.20.5.4130">
    <property type="match status" value="1"/>
</dbReference>
<evidence type="ECO:0000256" key="1">
    <source>
        <dbReference type="ARBA" id="ARBA00022737"/>
    </source>
</evidence>
<keyword evidence="3" id="KW-0611">Plant defense</keyword>
<dbReference type="FunFam" id="3.40.50.300:FF:001091">
    <property type="entry name" value="Probable disease resistance protein At1g61300"/>
    <property type="match status" value="1"/>
</dbReference>
<feature type="compositionally biased region" description="Polar residues" evidence="5">
    <location>
        <begin position="138"/>
        <end position="150"/>
    </location>
</feature>
<dbReference type="PANTHER" id="PTHR36766:SF70">
    <property type="entry name" value="DISEASE RESISTANCE PROTEIN RGA4"/>
    <property type="match status" value="1"/>
</dbReference>
<dbReference type="InterPro" id="IPR038005">
    <property type="entry name" value="RX-like_CC"/>
</dbReference>
<dbReference type="InterPro" id="IPR002182">
    <property type="entry name" value="NB-ARC"/>
</dbReference>
<evidence type="ECO:0008006" key="12">
    <source>
        <dbReference type="Google" id="ProtNLM"/>
    </source>
</evidence>
<dbReference type="GO" id="GO:0043531">
    <property type="term" value="F:ADP binding"/>
    <property type="evidence" value="ECO:0007669"/>
    <property type="project" value="InterPro"/>
</dbReference>
<feature type="domain" description="Disease resistance N-terminal" evidence="7">
    <location>
        <begin position="12"/>
        <end position="90"/>
    </location>
</feature>
<keyword evidence="1" id="KW-0677">Repeat</keyword>
<dbReference type="Proteomes" id="UP001420932">
    <property type="component" value="Unassembled WGS sequence"/>
</dbReference>
<proteinExistence type="predicted"/>
<keyword evidence="4" id="KW-0067">ATP-binding</keyword>
<dbReference type="Pfam" id="PF23598">
    <property type="entry name" value="LRR_14"/>
    <property type="match status" value="1"/>
</dbReference>
<evidence type="ECO:0000259" key="7">
    <source>
        <dbReference type="Pfam" id="PF18052"/>
    </source>
</evidence>
<evidence type="ECO:0000259" key="6">
    <source>
        <dbReference type="Pfam" id="PF00931"/>
    </source>
</evidence>
<dbReference type="SUPFAM" id="SSF52540">
    <property type="entry name" value="P-loop containing nucleoside triphosphate hydrolases"/>
    <property type="match status" value="1"/>
</dbReference>
<evidence type="ECO:0000256" key="4">
    <source>
        <dbReference type="ARBA" id="ARBA00022840"/>
    </source>
</evidence>
<dbReference type="AlphaFoldDB" id="A0AAP0KZJ0"/>
<reference evidence="10 11" key="1">
    <citation type="submission" date="2024-01" db="EMBL/GenBank/DDBJ databases">
        <title>Genome assemblies of Stephania.</title>
        <authorList>
            <person name="Yang L."/>
        </authorList>
    </citation>
    <scope>NUCLEOTIDE SEQUENCE [LARGE SCALE GENOMIC DNA]</scope>
    <source>
        <strain evidence="10">YNDBR</strain>
        <tissue evidence="10">Leaf</tissue>
    </source>
</reference>
<dbReference type="Gene3D" id="3.80.10.10">
    <property type="entry name" value="Ribonuclease Inhibitor"/>
    <property type="match status" value="1"/>
</dbReference>
<feature type="region of interest" description="Disordered" evidence="5">
    <location>
        <begin position="137"/>
        <end position="163"/>
    </location>
</feature>
<evidence type="ECO:0000256" key="2">
    <source>
        <dbReference type="ARBA" id="ARBA00022741"/>
    </source>
</evidence>
<evidence type="ECO:0000256" key="5">
    <source>
        <dbReference type="SAM" id="MobiDB-lite"/>
    </source>
</evidence>
<evidence type="ECO:0000313" key="10">
    <source>
        <dbReference type="EMBL" id="KAK9159854.1"/>
    </source>
</evidence>
<dbReference type="GO" id="GO:0051707">
    <property type="term" value="P:response to other organism"/>
    <property type="evidence" value="ECO:0007669"/>
    <property type="project" value="UniProtKB-ARBA"/>
</dbReference>
<evidence type="ECO:0000256" key="3">
    <source>
        <dbReference type="ARBA" id="ARBA00022821"/>
    </source>
</evidence>
<dbReference type="EMBL" id="JBBNAF010000003">
    <property type="protein sequence ID" value="KAK9159854.1"/>
    <property type="molecule type" value="Genomic_DNA"/>
</dbReference>
<protein>
    <recommendedName>
        <fullName evidence="12">Disease resistance protein RGA3</fullName>
    </recommendedName>
</protein>
<name>A0AAP0KZJ0_9MAGN</name>
<dbReference type="Gene3D" id="3.40.50.300">
    <property type="entry name" value="P-loop containing nucleotide triphosphate hydrolases"/>
    <property type="match status" value="1"/>
</dbReference>
<dbReference type="SUPFAM" id="SSF52058">
    <property type="entry name" value="L domain-like"/>
    <property type="match status" value="1"/>
</dbReference>
<dbReference type="PANTHER" id="PTHR36766">
    <property type="entry name" value="PLANT BROAD-SPECTRUM MILDEW RESISTANCE PROTEIN RPW8"/>
    <property type="match status" value="1"/>
</dbReference>
<comment type="caution">
    <text evidence="10">The sequence shown here is derived from an EMBL/GenBank/DDBJ whole genome shotgun (WGS) entry which is preliminary data.</text>
</comment>
<dbReference type="InterPro" id="IPR055414">
    <property type="entry name" value="LRR_R13L4/SHOC2-like"/>
</dbReference>
<evidence type="ECO:0000259" key="9">
    <source>
        <dbReference type="Pfam" id="PF23598"/>
    </source>
</evidence>
<keyword evidence="2" id="KW-0547">Nucleotide-binding</keyword>
<keyword evidence="11" id="KW-1185">Reference proteome</keyword>
<sequence>MMGEYAFGAGEMVNRLLSICFEEIGLVGGVKDEVKKLETVLRVIQAVLHDAERKQGEREVVRQWLHQLKQVAYDAEDVLDEVDYKKLKYSVDNMTPRWLNPKRGIARLKIAHKIKAINKRLADIYENMKLLQLVQLEPPNNDQSGNSSGFGDNRETASDVNESAVIGRDKDKEKIIKMLINDDDAAAAALSVIAIVGLGGIGKTTLAQLVYNDGAVKKHFELKAWVCVSTKFKVENLFSQILQLINENSTKTESSSKEVLQKELRSQLGGKKFLLVLDDDWNEDETKWEDFLLPFMTNAAMGSKIIVTTRDRKVASVKGAHHALYLEGLSGEDCWGLIENQAFKRGGPLKTSRLVEIGREISKKCHGVPLAAKVLGGLLCSIKEGEWWGVLKDEIMSLDQRDLIKNVLKLSYDNLSPALQACFSYCAIFPKDYLISTELLIQLWMAQGLLEAPRQQLLLKACNSQRKLTLEDAAGTICFDALYSKSFFQEAKMNKYGEVTHCKIHHHLHDLAQSIMDSECQVMGESSIMRRTDLSECRHVSMISLSTIEALDEVKKLRTIFGWESTCKAPRADALFKFKSLRVLDLSGFRGYDFSSTINSFKYLKHLRYLDLSYTSITSLPTWVTGLYHLQTLKLIECHNLTELPEDLMKLKQQLRHLFIDDYKRWKKMPQAIGELHQLQTLPFFVGHEGVGISVFKNLNELRGALDIHRLRLMKEESLAKRVIKPLREKSNLRELRLHWDDDRESSSSSAGGDGSNDFNVLEELQPQTNLQWLSVEDYCGVEFPAWMSAVQTFPT</sequence>
<dbReference type="Gene3D" id="1.10.10.10">
    <property type="entry name" value="Winged helix-like DNA-binding domain superfamily/Winged helix DNA-binding domain"/>
    <property type="match status" value="1"/>
</dbReference>
<dbReference type="Pfam" id="PF00931">
    <property type="entry name" value="NB-ARC"/>
    <property type="match status" value="1"/>
</dbReference>
<dbReference type="InterPro" id="IPR027417">
    <property type="entry name" value="P-loop_NTPase"/>
</dbReference>
<accession>A0AAP0KZJ0</accession>
<feature type="domain" description="Disease resistance R13L4/SHOC-2-like LRR" evidence="9">
    <location>
        <begin position="573"/>
        <end position="789"/>
    </location>
</feature>
<dbReference type="PRINTS" id="PR00364">
    <property type="entry name" value="DISEASERSIST"/>
</dbReference>
<evidence type="ECO:0000313" key="11">
    <source>
        <dbReference type="Proteomes" id="UP001420932"/>
    </source>
</evidence>
<dbReference type="CDD" id="cd14798">
    <property type="entry name" value="RX-CC_like"/>
    <property type="match status" value="1"/>
</dbReference>
<dbReference type="GO" id="GO:0005524">
    <property type="term" value="F:ATP binding"/>
    <property type="evidence" value="ECO:0007669"/>
    <property type="project" value="UniProtKB-KW"/>
</dbReference>
<dbReference type="InterPro" id="IPR032675">
    <property type="entry name" value="LRR_dom_sf"/>
</dbReference>
<dbReference type="InterPro" id="IPR041118">
    <property type="entry name" value="Rx_N"/>
</dbReference>
<dbReference type="InterPro" id="IPR036388">
    <property type="entry name" value="WH-like_DNA-bd_sf"/>
</dbReference>
<dbReference type="GO" id="GO:0006952">
    <property type="term" value="P:defense response"/>
    <property type="evidence" value="ECO:0007669"/>
    <property type="project" value="UniProtKB-KW"/>
</dbReference>